<dbReference type="Gene3D" id="3.90.25.10">
    <property type="entry name" value="UDP-galactose 4-epimerase, domain 1"/>
    <property type="match status" value="1"/>
</dbReference>
<dbReference type="InterPro" id="IPR036291">
    <property type="entry name" value="NAD(P)-bd_dom_sf"/>
</dbReference>
<dbReference type="RefSeq" id="WP_115310907.1">
    <property type="nucleotide sequence ID" value="NZ_UHIO01000001.1"/>
</dbReference>
<name>A0A380NMU6_9FIRM</name>
<dbReference type="NCBIfam" id="TIGR01214">
    <property type="entry name" value="rmlD"/>
    <property type="match status" value="1"/>
</dbReference>
<feature type="domain" description="RmlD-like substrate binding" evidence="3">
    <location>
        <begin position="1"/>
        <end position="297"/>
    </location>
</feature>
<dbReference type="InterPro" id="IPR029903">
    <property type="entry name" value="RmlD-like-bd"/>
</dbReference>
<sequence length="305" mass="34421">MKILITGVTGQLGYDVAVEALSRAHEVIGISRRAYTINNTRYKNFICSITDEAKIKEVFTAVKPDVVIHCAAWTAVDAAEESENKDILYKTNVEATKYISKCCEVIDAKLIYISTDYVFDGQGTAIWQEAEQNLHPINLYGESKLLGEQAILSALKKYFIVRISWVFGINGNNFVKTMLSVGQKYDSLKVVNDQIGLPTYTKDLAGLLLDMAESTSYGIYHATNTGSYISWYDFAKEIFKQANYQTNVIPVTTDEYGISKANRPKNSRLSLNRLSDNGFTLLPNWKDALQRYLQELRNEDEINKN</sequence>
<dbReference type="PANTHER" id="PTHR10491:SF4">
    <property type="entry name" value="METHIONINE ADENOSYLTRANSFERASE 2 SUBUNIT BETA"/>
    <property type="match status" value="1"/>
</dbReference>
<evidence type="ECO:0000313" key="4">
    <source>
        <dbReference type="EMBL" id="SUP44772.1"/>
    </source>
</evidence>
<dbReference type="GO" id="GO:0005829">
    <property type="term" value="C:cytosol"/>
    <property type="evidence" value="ECO:0007669"/>
    <property type="project" value="TreeGrafter"/>
</dbReference>
<keyword evidence="2" id="KW-0521">NADP</keyword>
<protein>
    <recommendedName>
        <fullName evidence="2">dTDP-4-dehydrorhamnose reductase</fullName>
        <ecNumber evidence="2">1.1.1.133</ecNumber>
    </recommendedName>
</protein>
<dbReference type="PANTHER" id="PTHR10491">
    <property type="entry name" value="DTDP-4-DEHYDRORHAMNOSE REDUCTASE"/>
    <property type="match status" value="1"/>
</dbReference>
<evidence type="ECO:0000313" key="5">
    <source>
        <dbReference type="Proteomes" id="UP000255367"/>
    </source>
</evidence>
<dbReference type="OrthoDB" id="9803892at2"/>
<proteinExistence type="inferred from homology"/>
<keyword evidence="5" id="KW-1185">Reference proteome</keyword>
<dbReference type="Gene3D" id="3.40.50.720">
    <property type="entry name" value="NAD(P)-binding Rossmann-like Domain"/>
    <property type="match status" value="1"/>
</dbReference>
<comment type="similarity">
    <text evidence="1 2">Belongs to the dTDP-4-dehydrorhamnose reductase family.</text>
</comment>
<accession>A0A380NMU6</accession>
<evidence type="ECO:0000256" key="2">
    <source>
        <dbReference type="RuleBase" id="RU364082"/>
    </source>
</evidence>
<gene>
    <name evidence="4" type="primary">rmlD</name>
    <name evidence="4" type="ORF">NCTC12020_01824</name>
</gene>
<dbReference type="InterPro" id="IPR005913">
    <property type="entry name" value="dTDP_dehydrorham_reduct"/>
</dbReference>
<organism evidence="4 5">
    <name type="scientific">Veillonella criceti</name>
    <dbReference type="NCBI Taxonomy" id="103891"/>
    <lineage>
        <taxon>Bacteria</taxon>
        <taxon>Bacillati</taxon>
        <taxon>Bacillota</taxon>
        <taxon>Negativicutes</taxon>
        <taxon>Veillonellales</taxon>
        <taxon>Veillonellaceae</taxon>
        <taxon>Veillonella</taxon>
    </lineage>
</organism>
<dbReference type="GO" id="GO:0019305">
    <property type="term" value="P:dTDP-rhamnose biosynthetic process"/>
    <property type="evidence" value="ECO:0007669"/>
    <property type="project" value="UniProtKB-UniPathway"/>
</dbReference>
<comment type="function">
    <text evidence="2">Catalyzes the reduction of dTDP-6-deoxy-L-lyxo-4-hexulose to yield dTDP-L-rhamnose.</text>
</comment>
<dbReference type="SUPFAM" id="SSF51735">
    <property type="entry name" value="NAD(P)-binding Rossmann-fold domains"/>
    <property type="match status" value="1"/>
</dbReference>
<dbReference type="CDD" id="cd05254">
    <property type="entry name" value="dTDP_HR_like_SDR_e"/>
    <property type="match status" value="1"/>
</dbReference>
<dbReference type="EMBL" id="UHIO01000001">
    <property type="protein sequence ID" value="SUP44772.1"/>
    <property type="molecule type" value="Genomic_DNA"/>
</dbReference>
<evidence type="ECO:0000259" key="3">
    <source>
        <dbReference type="Pfam" id="PF04321"/>
    </source>
</evidence>
<comment type="pathway">
    <text evidence="2">Carbohydrate biosynthesis; dTDP-L-rhamnose biosynthesis.</text>
</comment>
<reference evidence="4 5" key="1">
    <citation type="submission" date="2018-06" db="EMBL/GenBank/DDBJ databases">
        <authorList>
            <consortium name="Pathogen Informatics"/>
            <person name="Doyle S."/>
        </authorList>
    </citation>
    <scope>NUCLEOTIDE SEQUENCE [LARGE SCALE GENOMIC DNA]</scope>
    <source>
        <strain evidence="4 5">NCTC12020</strain>
    </source>
</reference>
<evidence type="ECO:0000256" key="1">
    <source>
        <dbReference type="ARBA" id="ARBA00010944"/>
    </source>
</evidence>
<dbReference type="Proteomes" id="UP000255367">
    <property type="component" value="Unassembled WGS sequence"/>
</dbReference>
<dbReference type="AlphaFoldDB" id="A0A380NMU6"/>
<dbReference type="EC" id="1.1.1.133" evidence="2"/>
<keyword evidence="2 4" id="KW-0560">Oxidoreductase</keyword>
<dbReference type="GO" id="GO:0008831">
    <property type="term" value="F:dTDP-4-dehydrorhamnose reductase activity"/>
    <property type="evidence" value="ECO:0007669"/>
    <property type="project" value="UniProtKB-EC"/>
</dbReference>
<dbReference type="Pfam" id="PF04321">
    <property type="entry name" value="RmlD_sub_bind"/>
    <property type="match status" value="1"/>
</dbReference>
<dbReference type="UniPathway" id="UPA00124"/>